<comment type="subcellular location">
    <subcellularLocation>
        <location evidence="1 7">Cell membrane</location>
        <topology evidence="1 7">Multi-pass membrane protein</topology>
    </subcellularLocation>
</comment>
<dbReference type="Proteomes" id="UP000615026">
    <property type="component" value="Unassembled WGS sequence"/>
</dbReference>
<reference evidence="9" key="1">
    <citation type="submission" date="2020-10" db="EMBL/GenBank/DDBJ databases">
        <authorList>
            <person name="Castelo-Branco R."/>
            <person name="Eusebio N."/>
            <person name="Adriana R."/>
            <person name="Vieira A."/>
            <person name="Brugerolle De Fraissinette N."/>
            <person name="Rezende De Castro R."/>
            <person name="Schneider M.P."/>
            <person name="Vasconcelos V."/>
            <person name="Leao P.N."/>
        </authorList>
    </citation>
    <scope>NUCLEOTIDE SEQUENCE</scope>
    <source>
        <strain evidence="9">LEGE 11479</strain>
    </source>
</reference>
<feature type="transmembrane region" description="Helical" evidence="7">
    <location>
        <begin position="135"/>
        <end position="153"/>
    </location>
</feature>
<dbReference type="PANTHER" id="PTHR30043">
    <property type="entry name" value="PHOSPHONATES TRANSPORT SYSTEM PERMEASE PROTEIN"/>
    <property type="match status" value="1"/>
</dbReference>
<feature type="transmembrane region" description="Helical" evidence="7">
    <location>
        <begin position="92"/>
        <end position="114"/>
    </location>
</feature>
<evidence type="ECO:0000256" key="7">
    <source>
        <dbReference type="RuleBase" id="RU363032"/>
    </source>
</evidence>
<gene>
    <name evidence="9" type="primary">phnE</name>
    <name evidence="9" type="ORF">IQ260_20290</name>
</gene>
<evidence type="ECO:0000256" key="6">
    <source>
        <dbReference type="ARBA" id="ARBA00023136"/>
    </source>
</evidence>
<keyword evidence="6 7" id="KW-0472">Membrane</keyword>
<evidence type="ECO:0000256" key="4">
    <source>
        <dbReference type="ARBA" id="ARBA00022692"/>
    </source>
</evidence>
<dbReference type="EMBL" id="JADEXP010000221">
    <property type="protein sequence ID" value="MBE9068987.1"/>
    <property type="molecule type" value="Genomic_DNA"/>
</dbReference>
<evidence type="ECO:0000259" key="8">
    <source>
        <dbReference type="PROSITE" id="PS50928"/>
    </source>
</evidence>
<comment type="caution">
    <text evidence="9">The sequence shown here is derived from an EMBL/GenBank/DDBJ whole genome shotgun (WGS) entry which is preliminary data.</text>
</comment>
<dbReference type="AlphaFoldDB" id="A0A928ZWV9"/>
<accession>A0A928ZWV9</accession>
<comment type="similarity">
    <text evidence="7">Belongs to the binding-protein-dependent transport system permease family.</text>
</comment>
<keyword evidence="2 7" id="KW-0813">Transport</keyword>
<proteinExistence type="inferred from homology"/>
<dbReference type="PROSITE" id="PS50928">
    <property type="entry name" value="ABC_TM1"/>
    <property type="match status" value="1"/>
</dbReference>
<dbReference type="InterPro" id="IPR005769">
    <property type="entry name" value="PhnE/PtxC"/>
</dbReference>
<keyword evidence="5 7" id="KW-1133">Transmembrane helix</keyword>
<dbReference type="Pfam" id="PF00528">
    <property type="entry name" value="BPD_transp_1"/>
    <property type="match status" value="1"/>
</dbReference>
<dbReference type="NCBIfam" id="TIGR01097">
    <property type="entry name" value="PhnE"/>
    <property type="match status" value="1"/>
</dbReference>
<feature type="transmembrane region" description="Helical" evidence="7">
    <location>
        <begin position="227"/>
        <end position="248"/>
    </location>
</feature>
<keyword evidence="10" id="KW-1185">Reference proteome</keyword>
<protein>
    <submittedName>
        <fullName evidence="9">Phosphonate ABC transporter, permease protein PhnE</fullName>
    </submittedName>
</protein>
<keyword evidence="3" id="KW-1003">Cell membrane</keyword>
<sequence length="280" mass="30406">MGSHSRGDRYSLSPQSALFDSILKQSRRQWRQQISRTLLLLVFILVSCITVGLFNIERMVEGVPAIVNLLGEMLPPDFSRFPQWLEPILDTLAMSVAGTAMAVALSLPLCLLAARNTAPHPMVFHMARAVLNITRAIPELILGMILVAAVGFGKLPGTLALGLHSVGMVGKFFAEAIELSDQAPVEAARSVGATEPQVIVHSILPQVFPQMADVTFYRWEYNFRASMVLGAVGAGGIGLEIISALRILKYQQVSALLIVVLVLVTLVDGLSSYLRKGFIQ</sequence>
<evidence type="ECO:0000256" key="3">
    <source>
        <dbReference type="ARBA" id="ARBA00022475"/>
    </source>
</evidence>
<evidence type="ECO:0000313" key="9">
    <source>
        <dbReference type="EMBL" id="MBE9068987.1"/>
    </source>
</evidence>
<feature type="transmembrane region" description="Helical" evidence="7">
    <location>
        <begin position="37"/>
        <end position="56"/>
    </location>
</feature>
<dbReference type="CDD" id="cd06261">
    <property type="entry name" value="TM_PBP2"/>
    <property type="match status" value="1"/>
</dbReference>
<organism evidence="9 10">
    <name type="scientific">Leptolyngbya cf. ectocarpi LEGE 11479</name>
    <dbReference type="NCBI Taxonomy" id="1828722"/>
    <lineage>
        <taxon>Bacteria</taxon>
        <taxon>Bacillati</taxon>
        <taxon>Cyanobacteriota</taxon>
        <taxon>Cyanophyceae</taxon>
        <taxon>Leptolyngbyales</taxon>
        <taxon>Leptolyngbyaceae</taxon>
        <taxon>Leptolyngbya group</taxon>
        <taxon>Leptolyngbya</taxon>
    </lineage>
</organism>
<dbReference type="GO" id="GO:0015416">
    <property type="term" value="F:ABC-type phosphonate transporter activity"/>
    <property type="evidence" value="ECO:0007669"/>
    <property type="project" value="InterPro"/>
</dbReference>
<dbReference type="Gene3D" id="1.10.3720.10">
    <property type="entry name" value="MetI-like"/>
    <property type="match status" value="1"/>
</dbReference>
<evidence type="ECO:0000256" key="5">
    <source>
        <dbReference type="ARBA" id="ARBA00022989"/>
    </source>
</evidence>
<dbReference type="RefSeq" id="WP_193994908.1">
    <property type="nucleotide sequence ID" value="NZ_JADEXP010000221.1"/>
</dbReference>
<dbReference type="InterPro" id="IPR035906">
    <property type="entry name" value="MetI-like_sf"/>
</dbReference>
<evidence type="ECO:0000256" key="1">
    <source>
        <dbReference type="ARBA" id="ARBA00004651"/>
    </source>
</evidence>
<name>A0A928ZWV9_LEPEC</name>
<evidence type="ECO:0000256" key="2">
    <source>
        <dbReference type="ARBA" id="ARBA00022448"/>
    </source>
</evidence>
<evidence type="ECO:0000313" key="10">
    <source>
        <dbReference type="Proteomes" id="UP000615026"/>
    </source>
</evidence>
<dbReference type="PANTHER" id="PTHR30043:SF1">
    <property type="entry name" value="ABC TRANSPORT SYSTEM PERMEASE PROTEIN P69"/>
    <property type="match status" value="1"/>
</dbReference>
<dbReference type="InterPro" id="IPR000515">
    <property type="entry name" value="MetI-like"/>
</dbReference>
<dbReference type="GO" id="GO:0005886">
    <property type="term" value="C:plasma membrane"/>
    <property type="evidence" value="ECO:0007669"/>
    <property type="project" value="UniProtKB-SubCell"/>
</dbReference>
<keyword evidence="4 7" id="KW-0812">Transmembrane</keyword>
<dbReference type="SUPFAM" id="SSF161098">
    <property type="entry name" value="MetI-like"/>
    <property type="match status" value="1"/>
</dbReference>
<feature type="transmembrane region" description="Helical" evidence="7">
    <location>
        <begin position="255"/>
        <end position="274"/>
    </location>
</feature>
<feature type="domain" description="ABC transmembrane type-1" evidence="8">
    <location>
        <begin position="88"/>
        <end position="271"/>
    </location>
</feature>